<accession>A0A8S1C6F5</accession>
<evidence type="ECO:0000313" key="2">
    <source>
        <dbReference type="EMBL" id="CAB3364320.1"/>
    </source>
</evidence>
<name>A0A8S1C6F5_9INSE</name>
<dbReference type="EMBL" id="CADEPI010000015">
    <property type="protein sequence ID" value="CAB3364320.1"/>
    <property type="molecule type" value="Genomic_DNA"/>
</dbReference>
<protein>
    <recommendedName>
        <fullName evidence="4">M-phase-specific PLK1-interacting protein</fullName>
    </recommendedName>
</protein>
<feature type="compositionally biased region" description="Low complexity" evidence="1">
    <location>
        <begin position="85"/>
        <end position="101"/>
    </location>
</feature>
<sequence>MSGFPSPNFGRLTSNRQGSPANSSLKFNTSFAKYSPIMSAQSNSESGPWSSTENSHCGDASQPGSPMSPLFKSSPRSNVDFIPLSSSSPSAGNNPSSAPSARFRGRGRGKWTMQQRFYQQSNMSFNNNSGGANNFGEYSGFGSGLSPYGNSRNSFSPRRRFQRRGGPSNVGHNSPMADVSLFYKHSMVEDPWAPLEHRLAITASRAAANPTRTALQLSDSDDLEKGRGASASDESEAEPASSDTA</sequence>
<feature type="compositionally biased region" description="Polar residues" evidence="1">
    <location>
        <begin position="38"/>
        <end position="55"/>
    </location>
</feature>
<dbReference type="AlphaFoldDB" id="A0A8S1C6F5"/>
<evidence type="ECO:0008006" key="4">
    <source>
        <dbReference type="Google" id="ProtNLM"/>
    </source>
</evidence>
<dbReference type="Proteomes" id="UP000494165">
    <property type="component" value="Unassembled WGS sequence"/>
</dbReference>
<feature type="region of interest" description="Disordered" evidence="1">
    <location>
        <begin position="1"/>
        <end position="26"/>
    </location>
</feature>
<comment type="caution">
    <text evidence="2">The sequence shown here is derived from an EMBL/GenBank/DDBJ whole genome shotgun (WGS) entry which is preliminary data.</text>
</comment>
<feature type="compositionally biased region" description="Polar residues" evidence="1">
    <location>
        <begin position="11"/>
        <end position="26"/>
    </location>
</feature>
<evidence type="ECO:0000313" key="3">
    <source>
        <dbReference type="Proteomes" id="UP000494165"/>
    </source>
</evidence>
<proteinExistence type="predicted"/>
<gene>
    <name evidence="2" type="ORF">CLODIP_2_CD14472</name>
</gene>
<feature type="region of interest" description="Disordered" evidence="1">
    <location>
        <begin position="38"/>
        <end position="110"/>
    </location>
</feature>
<reference evidence="2 3" key="1">
    <citation type="submission" date="2020-04" db="EMBL/GenBank/DDBJ databases">
        <authorList>
            <person name="Alioto T."/>
            <person name="Alioto T."/>
            <person name="Gomez Garrido J."/>
        </authorList>
    </citation>
    <scope>NUCLEOTIDE SEQUENCE [LARGE SCALE GENOMIC DNA]</scope>
</reference>
<keyword evidence="3" id="KW-1185">Reference proteome</keyword>
<feature type="region of interest" description="Disordered" evidence="1">
    <location>
        <begin position="149"/>
        <end position="173"/>
    </location>
</feature>
<feature type="region of interest" description="Disordered" evidence="1">
    <location>
        <begin position="204"/>
        <end position="245"/>
    </location>
</feature>
<evidence type="ECO:0000256" key="1">
    <source>
        <dbReference type="SAM" id="MobiDB-lite"/>
    </source>
</evidence>
<dbReference type="Pfam" id="PF15502">
    <property type="entry name" value="MPLKIP"/>
    <property type="match status" value="1"/>
</dbReference>
<organism evidence="2 3">
    <name type="scientific">Cloeon dipterum</name>
    <dbReference type="NCBI Taxonomy" id="197152"/>
    <lineage>
        <taxon>Eukaryota</taxon>
        <taxon>Metazoa</taxon>
        <taxon>Ecdysozoa</taxon>
        <taxon>Arthropoda</taxon>
        <taxon>Hexapoda</taxon>
        <taxon>Insecta</taxon>
        <taxon>Pterygota</taxon>
        <taxon>Palaeoptera</taxon>
        <taxon>Ephemeroptera</taxon>
        <taxon>Pisciforma</taxon>
        <taxon>Baetidae</taxon>
        <taxon>Cloeon</taxon>
    </lineage>
</organism>
<dbReference type="InterPro" id="IPR028265">
    <property type="entry name" value="TTDN1/SICKLE"/>
</dbReference>
<dbReference type="OrthoDB" id="6086265at2759"/>